<dbReference type="OrthoDB" id="9770517at2"/>
<sequence length="492" mass="55457">MAMRICLKYITVITFIISLVACSAKKEYTTKDMELPEVFQLPDSIAQVPDSVLIPREQLFKDSALSRLIKSAFKNNFELRLADKDMAINDQYYKESKVAFLPTLNLNLLNIEREWSSENSSSSPEAGWYEHRGTDPPKNGFVSNSSFSSTMLFNWEIDIWGKLRNQKIGARALYQQSYVARKVIQTELVATVAEDYYTLLRLDEQFEVARKNHKFRDSTMQMIKLLYNAGEVSALAVQQSEIQVLEASALMSQLEETREIQENNLRLLVGELPGKVERGNSTTKDELPYQEVCRLPLYLVQNRPDVQASLYGLAAANARVGVTQAQRLPNLSISMEGGLESVLPQNWFNIPGSLLGGIVGSLTAPLLNGRKLTTEFEVAKLERDKAEIDFQRNVYSAIADVRNTLVSLQRLEDQLDIAIKKQSVAQNALKSSRMLFQSGFADYLEVIRAQGEALETELNLVTTKTNLLTARIHLYRALGGGWELDQPDQTQP</sequence>
<feature type="coiled-coil region" evidence="3">
    <location>
        <begin position="237"/>
        <end position="271"/>
    </location>
</feature>
<evidence type="ECO:0000313" key="5">
    <source>
        <dbReference type="Proteomes" id="UP000007364"/>
    </source>
</evidence>
<protein>
    <submittedName>
        <fullName evidence="4">NodT family RND efflux system outer membrane lipoprotein</fullName>
    </submittedName>
</protein>
<organism evidence="4 5">
    <name type="scientific">Galbibacter marinus</name>
    <dbReference type="NCBI Taxonomy" id="555500"/>
    <lineage>
        <taxon>Bacteria</taxon>
        <taxon>Pseudomonadati</taxon>
        <taxon>Bacteroidota</taxon>
        <taxon>Flavobacteriia</taxon>
        <taxon>Flavobacteriales</taxon>
        <taxon>Flavobacteriaceae</taxon>
        <taxon>Galbibacter</taxon>
    </lineage>
</organism>
<evidence type="ECO:0000256" key="2">
    <source>
        <dbReference type="RuleBase" id="RU362097"/>
    </source>
</evidence>
<dbReference type="RefSeq" id="WP_008992489.1">
    <property type="nucleotide sequence ID" value="NZ_AMSG01000026.1"/>
</dbReference>
<dbReference type="InterPro" id="IPR010131">
    <property type="entry name" value="MdtP/NodT-like"/>
</dbReference>
<comment type="similarity">
    <text evidence="1 2">Belongs to the outer membrane factor (OMF) (TC 1.B.17) family.</text>
</comment>
<dbReference type="Pfam" id="PF02321">
    <property type="entry name" value="OEP"/>
    <property type="match status" value="2"/>
</dbReference>
<keyword evidence="2" id="KW-0472">Membrane</keyword>
<dbReference type="eggNOG" id="COG1538">
    <property type="taxonomic scope" value="Bacteria"/>
</dbReference>
<dbReference type="STRING" id="555500.I215_13253"/>
<dbReference type="PANTHER" id="PTHR30203:SF33">
    <property type="entry name" value="BLR4455 PROTEIN"/>
    <property type="match status" value="1"/>
</dbReference>
<evidence type="ECO:0000313" key="4">
    <source>
        <dbReference type="EMBL" id="EKF54264.1"/>
    </source>
</evidence>
<reference evidence="4 5" key="1">
    <citation type="journal article" date="2012" name="J. Bacteriol.">
        <title>Genome Sequence of Galbibacter marinum Type Strain ck-I2-15.</title>
        <authorList>
            <person name="Lai Q."/>
            <person name="Li C."/>
            <person name="Shao Z."/>
        </authorList>
    </citation>
    <scope>NUCLEOTIDE SEQUENCE [LARGE SCALE GENOMIC DNA]</scope>
    <source>
        <strain evidence="5">ck-I2-15</strain>
    </source>
</reference>
<dbReference type="NCBIfam" id="TIGR01845">
    <property type="entry name" value="outer_NodT"/>
    <property type="match status" value="1"/>
</dbReference>
<comment type="subcellular location">
    <subcellularLocation>
        <location evidence="2">Cell membrane</location>
        <topology evidence="2">Lipid-anchor</topology>
    </subcellularLocation>
</comment>
<evidence type="ECO:0000256" key="3">
    <source>
        <dbReference type="SAM" id="Coils"/>
    </source>
</evidence>
<dbReference type="GO" id="GO:0005886">
    <property type="term" value="C:plasma membrane"/>
    <property type="evidence" value="ECO:0007669"/>
    <property type="project" value="UniProtKB-SubCell"/>
</dbReference>
<comment type="caution">
    <text evidence="4">The sequence shown here is derived from an EMBL/GenBank/DDBJ whole genome shotgun (WGS) entry which is preliminary data.</text>
</comment>
<dbReference type="PROSITE" id="PS51257">
    <property type="entry name" value="PROKAR_LIPOPROTEIN"/>
    <property type="match status" value="1"/>
</dbReference>
<dbReference type="PANTHER" id="PTHR30203">
    <property type="entry name" value="OUTER MEMBRANE CATION EFFLUX PROTEIN"/>
    <property type="match status" value="1"/>
</dbReference>
<dbReference type="Gene3D" id="1.20.1600.10">
    <property type="entry name" value="Outer membrane efflux proteins (OEP)"/>
    <property type="match status" value="1"/>
</dbReference>
<gene>
    <name evidence="4" type="ORF">I215_13253</name>
</gene>
<dbReference type="SUPFAM" id="SSF56954">
    <property type="entry name" value="Outer membrane efflux proteins (OEP)"/>
    <property type="match status" value="1"/>
</dbReference>
<name>K2PRY0_9FLAO</name>
<keyword evidence="2 4" id="KW-0449">Lipoprotein</keyword>
<keyword evidence="3" id="KW-0175">Coiled coil</keyword>
<dbReference type="Gene3D" id="2.20.200.10">
    <property type="entry name" value="Outer membrane efflux proteins (OEP)"/>
    <property type="match status" value="1"/>
</dbReference>
<dbReference type="AlphaFoldDB" id="K2PRY0"/>
<keyword evidence="2" id="KW-1134">Transmembrane beta strand</keyword>
<keyword evidence="2" id="KW-0812">Transmembrane</keyword>
<dbReference type="GO" id="GO:0015562">
    <property type="term" value="F:efflux transmembrane transporter activity"/>
    <property type="evidence" value="ECO:0007669"/>
    <property type="project" value="InterPro"/>
</dbReference>
<accession>K2PRY0</accession>
<keyword evidence="2" id="KW-0564">Palmitate</keyword>
<proteinExistence type="inferred from homology"/>
<keyword evidence="5" id="KW-1185">Reference proteome</keyword>
<dbReference type="InterPro" id="IPR003423">
    <property type="entry name" value="OMP_efflux"/>
</dbReference>
<dbReference type="Proteomes" id="UP000007364">
    <property type="component" value="Unassembled WGS sequence"/>
</dbReference>
<evidence type="ECO:0000256" key="1">
    <source>
        <dbReference type="ARBA" id="ARBA00007613"/>
    </source>
</evidence>
<dbReference type="EMBL" id="AMSG01000026">
    <property type="protein sequence ID" value="EKF54264.1"/>
    <property type="molecule type" value="Genomic_DNA"/>
</dbReference>